<dbReference type="SMART" id="SM00825">
    <property type="entry name" value="PKS_KS"/>
    <property type="match status" value="1"/>
</dbReference>
<dbReference type="InterPro" id="IPR020841">
    <property type="entry name" value="PKS_Beta-ketoAc_synthase_dom"/>
</dbReference>
<name>A0A410WSQ0_9BACL</name>
<dbReference type="InterPro" id="IPR018201">
    <property type="entry name" value="Ketoacyl_synth_AS"/>
</dbReference>
<organism evidence="6 7">
    <name type="scientific">Paenibacillus chitinolyticus</name>
    <dbReference type="NCBI Taxonomy" id="79263"/>
    <lineage>
        <taxon>Bacteria</taxon>
        <taxon>Bacillati</taxon>
        <taxon>Bacillota</taxon>
        <taxon>Bacilli</taxon>
        <taxon>Bacillales</taxon>
        <taxon>Paenibacillaceae</taxon>
        <taxon>Paenibacillus</taxon>
    </lineage>
</organism>
<dbReference type="AlphaFoldDB" id="A0A410WSQ0"/>
<evidence type="ECO:0000256" key="3">
    <source>
        <dbReference type="RuleBase" id="RU003694"/>
    </source>
</evidence>
<dbReference type="InterPro" id="IPR014030">
    <property type="entry name" value="Ketoacyl_synth_N"/>
</dbReference>
<dbReference type="GO" id="GO:0004315">
    <property type="term" value="F:3-oxoacyl-[acyl-carrier-protein] synthase activity"/>
    <property type="evidence" value="ECO:0007669"/>
    <property type="project" value="InterPro"/>
</dbReference>
<dbReference type="Pfam" id="PF02801">
    <property type="entry name" value="Ketoacyl-synt_C"/>
    <property type="match status" value="1"/>
</dbReference>
<evidence type="ECO:0000259" key="4">
    <source>
        <dbReference type="PROSITE" id="PS52004"/>
    </source>
</evidence>
<dbReference type="InterPro" id="IPR016039">
    <property type="entry name" value="Thiolase-like"/>
</dbReference>
<keyword evidence="8" id="KW-1185">Reference proteome</keyword>
<comment type="similarity">
    <text evidence="1 3">Belongs to the thiolase-like superfamily. Beta-ketoacyl-ACP synthases family.</text>
</comment>
<dbReference type="KEGG" id="pchi:PC41400_06620"/>
<dbReference type="InterPro" id="IPR014031">
    <property type="entry name" value="Ketoacyl_synth_C"/>
</dbReference>
<dbReference type="RefSeq" id="WP_042229554.1">
    <property type="nucleotide sequence ID" value="NZ_CP026520.1"/>
</dbReference>
<evidence type="ECO:0000313" key="7">
    <source>
        <dbReference type="Proteomes" id="UP000288943"/>
    </source>
</evidence>
<dbReference type="CDD" id="cd00834">
    <property type="entry name" value="KAS_I_II"/>
    <property type="match status" value="1"/>
</dbReference>
<proteinExistence type="inferred from homology"/>
<dbReference type="GO" id="GO:0006633">
    <property type="term" value="P:fatty acid biosynthetic process"/>
    <property type="evidence" value="ECO:0007669"/>
    <property type="project" value="InterPro"/>
</dbReference>
<dbReference type="PANTHER" id="PTHR11712:SF320">
    <property type="entry name" value="BETA-KETOACYL SYNTHASE"/>
    <property type="match status" value="1"/>
</dbReference>
<dbReference type="Pfam" id="PF00109">
    <property type="entry name" value="ketoacyl-synt"/>
    <property type="match status" value="1"/>
</dbReference>
<sequence length="415" mass="43893">MNHADFASGERSREGEQRAVVTGLGVVTSIGTDEVSFWRNLLRGETGVKPITVFDVEKHTNRMGCQIDDIPLSEYAPDALLKSGRATRILMPAIEQALRNAGLDKPVLSRCRVGLCVGTTMGDIDPLEDAIQGKRSEAFGGPHVITEQIGRLLGLSGPVWTFTNACAAGNFAIARAMDEIASGRADVMIACGADSLSWVAFTGFSSLRAMAPDRCRPFDVRRKGLILGEGAGVLVIESQAHAQARRIRPRAGLLGYGMSCDAHHITQPDPQGEGAVRAMRAALKMAAVPASAVDYVSLHGTGTQANDKMEAAALTAVFKETRLPAASSIKGHIGHTLGAASAIEAVMSVKCLEEGLAPPTLNLEQPDPACPVPVLMKEPAPGRYLIVLSNSYAFGGVNSSIVLSAVHPERPENLE</sequence>
<reference evidence="6 7" key="1">
    <citation type="submission" date="2018-01" db="EMBL/GenBank/DDBJ databases">
        <title>The whole genome sequencing and assembly of Paenibacillus chitinolyticus KCCM 41400 strain.</title>
        <authorList>
            <person name="Kim J.-Y."/>
            <person name="Park M.-K."/>
            <person name="Lee Y.-J."/>
            <person name="Yi H."/>
            <person name="Bahn Y.-S."/>
            <person name="Kim J.F."/>
            <person name="Lee D.-W."/>
        </authorList>
    </citation>
    <scope>NUCLEOTIDE SEQUENCE [LARGE SCALE GENOMIC DNA]</scope>
    <source>
        <strain evidence="6 7">KCCM 41400</strain>
    </source>
</reference>
<dbReference type="SUPFAM" id="SSF53901">
    <property type="entry name" value="Thiolase-like"/>
    <property type="match status" value="2"/>
</dbReference>
<keyword evidence="2 3" id="KW-0808">Transferase</keyword>
<dbReference type="EMBL" id="CP026520">
    <property type="protein sequence ID" value="QAV17353.1"/>
    <property type="molecule type" value="Genomic_DNA"/>
</dbReference>
<reference evidence="5 8" key="2">
    <citation type="submission" date="2022-05" db="EMBL/GenBank/DDBJ databases">
        <title>Genome Sequencing of Bee-Associated Microbes.</title>
        <authorList>
            <person name="Dunlap C."/>
        </authorList>
    </citation>
    <scope>NUCLEOTIDE SEQUENCE [LARGE SCALE GENOMIC DNA]</scope>
    <source>
        <strain evidence="5 8">NRRL B-23120</strain>
    </source>
</reference>
<dbReference type="Proteomes" id="UP000288943">
    <property type="component" value="Chromosome"/>
</dbReference>
<protein>
    <submittedName>
        <fullName evidence="6">Beta-ketoacyl-[acyl-carrier-protein] synthase family protein</fullName>
    </submittedName>
</protein>
<evidence type="ECO:0000313" key="6">
    <source>
        <dbReference type="EMBL" id="QAV17353.1"/>
    </source>
</evidence>
<evidence type="ECO:0000256" key="1">
    <source>
        <dbReference type="ARBA" id="ARBA00008467"/>
    </source>
</evidence>
<dbReference type="Gene3D" id="3.40.47.10">
    <property type="match status" value="1"/>
</dbReference>
<evidence type="ECO:0000256" key="2">
    <source>
        <dbReference type="ARBA" id="ARBA00022679"/>
    </source>
</evidence>
<dbReference type="PANTHER" id="PTHR11712">
    <property type="entry name" value="POLYKETIDE SYNTHASE-RELATED"/>
    <property type="match status" value="1"/>
</dbReference>
<dbReference type="OrthoDB" id="9808669at2"/>
<dbReference type="PROSITE" id="PS00606">
    <property type="entry name" value="KS3_1"/>
    <property type="match status" value="1"/>
</dbReference>
<dbReference type="GeneID" id="95374492"/>
<feature type="domain" description="Ketosynthase family 3 (KS3)" evidence="4">
    <location>
        <begin position="16"/>
        <end position="405"/>
    </location>
</feature>
<dbReference type="EMBL" id="JAMDMJ010000008">
    <property type="protein sequence ID" value="MCY9595591.1"/>
    <property type="molecule type" value="Genomic_DNA"/>
</dbReference>
<accession>A0A410WSQ0</accession>
<dbReference type="GO" id="GO:0005829">
    <property type="term" value="C:cytosol"/>
    <property type="evidence" value="ECO:0007669"/>
    <property type="project" value="TreeGrafter"/>
</dbReference>
<dbReference type="Proteomes" id="UP001527202">
    <property type="component" value="Unassembled WGS sequence"/>
</dbReference>
<gene>
    <name evidence="5" type="ORF">M5X16_07395</name>
    <name evidence="6" type="ORF">PC41400_06620</name>
</gene>
<dbReference type="PROSITE" id="PS52004">
    <property type="entry name" value="KS3_2"/>
    <property type="match status" value="1"/>
</dbReference>
<dbReference type="InterPro" id="IPR000794">
    <property type="entry name" value="Beta-ketoacyl_synthase"/>
</dbReference>
<evidence type="ECO:0000313" key="5">
    <source>
        <dbReference type="EMBL" id="MCY9595591.1"/>
    </source>
</evidence>
<evidence type="ECO:0000313" key="8">
    <source>
        <dbReference type="Proteomes" id="UP001527202"/>
    </source>
</evidence>